<reference evidence="9 10" key="1">
    <citation type="journal article" date="2024" name="IMA Fungus">
        <title>IMA Genome - F19 : A genome assembly and annotation guide to empower mycologists, including annotated draft genome sequences of Ceratocystis pirilliformis, Diaporthe australafricana, Fusarium ophioides, Paecilomyces lecythidis, and Sporothrix stenoceras.</title>
        <authorList>
            <person name="Aylward J."/>
            <person name="Wilson A.M."/>
            <person name="Visagie C.M."/>
            <person name="Spraker J."/>
            <person name="Barnes I."/>
            <person name="Buitendag C."/>
            <person name="Ceriani C."/>
            <person name="Del Mar Angel L."/>
            <person name="du Plessis D."/>
            <person name="Fuchs T."/>
            <person name="Gasser K."/>
            <person name="Kramer D."/>
            <person name="Li W."/>
            <person name="Munsamy K."/>
            <person name="Piso A."/>
            <person name="Price J.L."/>
            <person name="Sonnekus B."/>
            <person name="Thomas C."/>
            <person name="van der Nest A."/>
            <person name="van Dijk A."/>
            <person name="van Heerden A."/>
            <person name="van Vuuren N."/>
            <person name="Yilmaz N."/>
            <person name="Duong T.A."/>
            <person name="van der Merwe N.A."/>
            <person name="Wingfield M.J."/>
            <person name="Wingfield B.D."/>
        </authorList>
    </citation>
    <scope>NUCLEOTIDE SEQUENCE [LARGE SCALE GENOMIC DNA]</scope>
    <source>
        <strain evidence="9 10">CMW 18300</strain>
    </source>
</reference>
<dbReference type="PANTHER" id="PTHR40021">
    <property type="entry name" value="DEFECT AT LOW TEMPERATURE PROTEIN 1"/>
    <property type="match status" value="1"/>
</dbReference>
<dbReference type="PANTHER" id="PTHR40021:SF1">
    <property type="entry name" value="DEFECT AT LOW TEMPERATURE PROTEIN 1"/>
    <property type="match status" value="1"/>
</dbReference>
<sequence>MSALHIIFRVIYDSFYLFLSLVVLLLLLVTPADNVRLALQNHQNLHVLTTVICLSVTLLTVVLLYFARLYVNRSALANIPKPWIPIGKGEVKKSVRKMITAGLSRSAAIAYESKPRVAPARPPTAMTDPEDGEEEKAREKGKKPTLRAFKLKKAPTVEDKMGITLPPHRAVWGEIEHYGWASPNSLDLPNLQYSSVISELPNLIEAKALTLAPPVPEASNVQPPVLDPEAIGLLQRPDNLALRQYLTRLAELGVLAPSRTTADFLCAYEYARYSTRPISNARFRELMHLFAELLRTMQPLDPAVLVDLDGGGLSEDEESDIDDDAPRRSPPSTPRSQASRESVLRRQRSTASRATASTARSGASSNSNASGGSQVRRRPRGHHQAQQQQPPRPQMAGRVSSQGTTWGGATTYRTAPTTPKTQKTAASPTSSLSSANSFAQTRQPYSMGGAGGSAASSSSGVSVSRSRSGRSSLASGSGGSVVIRLAGRADGDGGMPYVLSLGGDLDR</sequence>
<accession>A0ABR3Y5Y8</accession>
<dbReference type="EMBL" id="JAWRVE010000002">
    <property type="protein sequence ID" value="KAL1883355.1"/>
    <property type="molecule type" value="Genomic_DNA"/>
</dbReference>
<evidence type="ECO:0000256" key="6">
    <source>
        <dbReference type="ARBA" id="ARBA00023136"/>
    </source>
</evidence>
<keyword evidence="6 7" id="KW-0472">Membrane</keyword>
<comment type="caution">
    <text evidence="7">Lacks conserved residue(s) required for the propagation of feature annotation.</text>
</comment>
<protein>
    <recommendedName>
        <fullName evidence="3 7">Defect at low temperature protein 1</fullName>
    </recommendedName>
</protein>
<dbReference type="InterPro" id="IPR038869">
    <property type="entry name" value="DLT1"/>
</dbReference>
<evidence type="ECO:0000256" key="5">
    <source>
        <dbReference type="ARBA" id="ARBA00022989"/>
    </source>
</evidence>
<evidence type="ECO:0000313" key="9">
    <source>
        <dbReference type="EMBL" id="KAL1883355.1"/>
    </source>
</evidence>
<feature type="region of interest" description="Disordered" evidence="8">
    <location>
        <begin position="116"/>
        <end position="141"/>
    </location>
</feature>
<proteinExistence type="inferred from homology"/>
<keyword evidence="5 7" id="KW-1133">Transmembrane helix</keyword>
<dbReference type="Proteomes" id="UP001583177">
    <property type="component" value="Unassembled WGS sequence"/>
</dbReference>
<feature type="compositionally biased region" description="Low complexity" evidence="8">
    <location>
        <begin position="384"/>
        <end position="398"/>
    </location>
</feature>
<feature type="compositionally biased region" description="Low complexity" evidence="8">
    <location>
        <begin position="349"/>
        <end position="373"/>
    </location>
</feature>
<gene>
    <name evidence="7" type="primary">DLT1</name>
    <name evidence="9" type="ORF">Daus18300_000413</name>
</gene>
<feature type="compositionally biased region" description="Low complexity" evidence="8">
    <location>
        <begin position="409"/>
        <end position="439"/>
    </location>
</feature>
<comment type="subcellular location">
    <subcellularLocation>
        <location evidence="7">Membrane</location>
        <topology evidence="7">Multi-pass membrane protein</topology>
    </subcellularLocation>
</comment>
<evidence type="ECO:0000256" key="7">
    <source>
        <dbReference type="RuleBase" id="RU367100"/>
    </source>
</evidence>
<organism evidence="9 10">
    <name type="scientific">Diaporthe australafricana</name>
    <dbReference type="NCBI Taxonomy" id="127596"/>
    <lineage>
        <taxon>Eukaryota</taxon>
        <taxon>Fungi</taxon>
        <taxon>Dikarya</taxon>
        <taxon>Ascomycota</taxon>
        <taxon>Pezizomycotina</taxon>
        <taxon>Sordariomycetes</taxon>
        <taxon>Sordariomycetidae</taxon>
        <taxon>Diaporthales</taxon>
        <taxon>Diaporthaceae</taxon>
        <taxon>Diaporthe</taxon>
    </lineage>
</organism>
<evidence type="ECO:0000256" key="3">
    <source>
        <dbReference type="ARBA" id="ARBA00021353"/>
    </source>
</evidence>
<evidence type="ECO:0000256" key="2">
    <source>
        <dbReference type="ARBA" id="ARBA00005550"/>
    </source>
</evidence>
<feature type="transmembrane region" description="Helical" evidence="7">
    <location>
        <begin position="48"/>
        <end position="71"/>
    </location>
</feature>
<feature type="compositionally biased region" description="Polar residues" evidence="8">
    <location>
        <begin position="399"/>
        <end position="408"/>
    </location>
</feature>
<feature type="compositionally biased region" description="Low complexity" evidence="8">
    <location>
        <begin position="453"/>
        <end position="475"/>
    </location>
</feature>
<feature type="region of interest" description="Disordered" evidence="8">
    <location>
        <begin position="308"/>
        <end position="507"/>
    </location>
</feature>
<feature type="compositionally biased region" description="Acidic residues" evidence="8">
    <location>
        <begin position="314"/>
        <end position="323"/>
    </location>
</feature>
<comment type="caution">
    <text evidence="9">The sequence shown here is derived from an EMBL/GenBank/DDBJ whole genome shotgun (WGS) entry which is preliminary data.</text>
</comment>
<name>A0ABR3Y5Y8_9PEZI</name>
<comment type="function">
    <text evidence="1 7">Required for growth under high-pressure and low-temperature conditions.</text>
</comment>
<comment type="similarity">
    <text evidence="2 7">Belongs to the DLT1 family.</text>
</comment>
<evidence type="ECO:0000256" key="4">
    <source>
        <dbReference type="ARBA" id="ARBA00022692"/>
    </source>
</evidence>
<keyword evidence="10" id="KW-1185">Reference proteome</keyword>
<evidence type="ECO:0000256" key="1">
    <source>
        <dbReference type="ARBA" id="ARBA00002489"/>
    </source>
</evidence>
<evidence type="ECO:0000313" key="10">
    <source>
        <dbReference type="Proteomes" id="UP001583177"/>
    </source>
</evidence>
<keyword evidence="4 7" id="KW-0812">Transmembrane</keyword>
<evidence type="ECO:0000256" key="8">
    <source>
        <dbReference type="SAM" id="MobiDB-lite"/>
    </source>
</evidence>